<accession>A0A6S6S877</accession>
<dbReference type="InterPro" id="IPR003362">
    <property type="entry name" value="Bact_transf"/>
</dbReference>
<comment type="similarity">
    <text evidence="1">Belongs to the bacterial sugar transferase family.</text>
</comment>
<evidence type="ECO:0000313" key="4">
    <source>
        <dbReference type="EMBL" id="CAA6805972.1"/>
    </source>
</evidence>
<feature type="domain" description="Bacterial sugar transferase" evidence="3">
    <location>
        <begin position="49"/>
        <end position="229"/>
    </location>
</feature>
<dbReference type="AlphaFoldDB" id="A0A6S6S877"/>
<dbReference type="PANTHER" id="PTHR30576:SF0">
    <property type="entry name" value="UNDECAPRENYL-PHOSPHATE N-ACETYLGALACTOSAMINYL 1-PHOSPHATE TRANSFERASE-RELATED"/>
    <property type="match status" value="1"/>
</dbReference>
<dbReference type="EMBL" id="CACVAU010000019">
    <property type="protein sequence ID" value="CAA6805972.1"/>
    <property type="molecule type" value="Genomic_DNA"/>
</dbReference>
<keyword evidence="2" id="KW-1133">Transmembrane helix</keyword>
<evidence type="ECO:0000256" key="2">
    <source>
        <dbReference type="SAM" id="Phobius"/>
    </source>
</evidence>
<evidence type="ECO:0000256" key="1">
    <source>
        <dbReference type="ARBA" id="ARBA00006464"/>
    </source>
</evidence>
<reference evidence="4" key="1">
    <citation type="submission" date="2020-01" db="EMBL/GenBank/DDBJ databases">
        <authorList>
            <person name="Meier V. D."/>
            <person name="Meier V D."/>
        </authorList>
    </citation>
    <scope>NUCLEOTIDE SEQUENCE</scope>
    <source>
        <strain evidence="4">HLG_WM_MAG_05</strain>
    </source>
</reference>
<dbReference type="Pfam" id="PF02397">
    <property type="entry name" value="Bac_transf"/>
    <property type="match status" value="1"/>
</dbReference>
<keyword evidence="2" id="KW-0472">Membrane</keyword>
<name>A0A6S6S877_9BACT</name>
<gene>
    <name evidence="4" type="ORF">HELGO_WM12499</name>
</gene>
<dbReference type="PANTHER" id="PTHR30576">
    <property type="entry name" value="COLANIC BIOSYNTHESIS UDP-GLUCOSE LIPID CARRIER TRANSFERASE"/>
    <property type="match status" value="1"/>
</dbReference>
<sequence length="234" mass="27592">MTYSIPKHKNKNISLYQKNTAITNSISPSNTLINKKSYKTYTKLQYLQKRAIDFLLGGILLIISMPVIFYTVYRIKKESKGPIFFKQKRIGLNGKTFTCYKFRSMHVNSKFNPYTQENDSRIFPFGNTMRQMRIDELPQLVNILKGEMHLIGPRAEWDILVKEYEDIIPDYHDRHLVAPGITGLAQVQYPYGRNIKDAKNKLKYDRLYIDSWSLLLEFKVVWRTIKVILQRRGM</sequence>
<dbReference type="GO" id="GO:0016780">
    <property type="term" value="F:phosphotransferase activity, for other substituted phosphate groups"/>
    <property type="evidence" value="ECO:0007669"/>
    <property type="project" value="TreeGrafter"/>
</dbReference>
<keyword evidence="2" id="KW-0812">Transmembrane</keyword>
<feature type="transmembrane region" description="Helical" evidence="2">
    <location>
        <begin position="54"/>
        <end position="73"/>
    </location>
</feature>
<proteinExistence type="inferred from homology"/>
<evidence type="ECO:0000259" key="3">
    <source>
        <dbReference type="Pfam" id="PF02397"/>
    </source>
</evidence>
<organism evidence="4">
    <name type="scientific">uncultured Sulfurovum sp</name>
    <dbReference type="NCBI Taxonomy" id="269237"/>
    <lineage>
        <taxon>Bacteria</taxon>
        <taxon>Pseudomonadati</taxon>
        <taxon>Campylobacterota</taxon>
        <taxon>Epsilonproteobacteria</taxon>
        <taxon>Campylobacterales</taxon>
        <taxon>Sulfurovaceae</taxon>
        <taxon>Sulfurovum</taxon>
        <taxon>environmental samples</taxon>
    </lineage>
</organism>
<keyword evidence="4" id="KW-0808">Transferase</keyword>
<protein>
    <submittedName>
        <fullName evidence="4">UDP-glucose lipid carrier transferase</fullName>
    </submittedName>
</protein>